<name>A0A2B7XQV7_POLH7</name>
<evidence type="ECO:0000313" key="5">
    <source>
        <dbReference type="EMBL" id="PGH10887.1"/>
    </source>
</evidence>
<evidence type="ECO:0000256" key="3">
    <source>
        <dbReference type="ARBA" id="ARBA00023274"/>
    </source>
</evidence>
<evidence type="ECO:0000256" key="2">
    <source>
        <dbReference type="ARBA" id="ARBA00022980"/>
    </source>
</evidence>
<evidence type="ECO:0000256" key="1">
    <source>
        <dbReference type="ARBA" id="ARBA00008434"/>
    </source>
</evidence>
<proteinExistence type="inferred from homology"/>
<sequence length="311" mass="34505">MPPRALFQPSNRAFNVALLQAPFSALSLTSCASSSRSVSSIAEAERARNRRIHDPYAIAQARQQKAANLSRQKALKEERAKSLGDPVIGDPTSFTQSLQAIPTQSTQKPSGASAEYLNYFVTPQEFEAALARSKNLTTPVDQSGSSDYDPQLADEELRKHDELHKNAQEALNRIVRLGNGSNKDFSRVNIQRCIEKFGRHNTDSQLPPKPASVAHASAPEHPSRAPRAGPDTGSSEVQIAVLTSKILVLAKQMERTGHKDKHNKRNLRVLVHKRQKLLNYLRRKERGGPRWQHLVENLGLKDASFKGEISM</sequence>
<reference evidence="5 6" key="1">
    <citation type="submission" date="2017-10" db="EMBL/GenBank/DDBJ databases">
        <title>Comparative genomics in systemic dimorphic fungi from Ajellomycetaceae.</title>
        <authorList>
            <person name="Munoz J.F."/>
            <person name="Mcewen J.G."/>
            <person name="Clay O.K."/>
            <person name="Cuomo C.A."/>
        </authorList>
    </citation>
    <scope>NUCLEOTIDE SEQUENCE [LARGE SCALE GENOMIC DNA]</scope>
    <source>
        <strain evidence="5 6">UAMH7299</strain>
    </source>
</reference>
<dbReference type="PANTHER" id="PTHR23321:SF26">
    <property type="entry name" value="SMALL RIBOSOMAL SUBUNIT PROTEIN US15M"/>
    <property type="match status" value="1"/>
</dbReference>
<dbReference type="AlphaFoldDB" id="A0A2B7XQV7"/>
<accession>A0A2B7XQV7</accession>
<dbReference type="EMBL" id="PDNA01000140">
    <property type="protein sequence ID" value="PGH10887.1"/>
    <property type="molecule type" value="Genomic_DNA"/>
</dbReference>
<dbReference type="Pfam" id="PF00312">
    <property type="entry name" value="Ribosomal_S15"/>
    <property type="match status" value="1"/>
</dbReference>
<dbReference type="CDD" id="cd00353">
    <property type="entry name" value="Ribosomal_S15p_S13e"/>
    <property type="match status" value="1"/>
</dbReference>
<dbReference type="SMART" id="SM01387">
    <property type="entry name" value="Ribosomal_S15"/>
    <property type="match status" value="1"/>
</dbReference>
<dbReference type="OrthoDB" id="441444at2759"/>
<dbReference type="Gene3D" id="1.10.287.10">
    <property type="entry name" value="S15/NS1, RNA-binding"/>
    <property type="match status" value="1"/>
</dbReference>
<evidence type="ECO:0000256" key="4">
    <source>
        <dbReference type="SAM" id="MobiDB-lite"/>
    </source>
</evidence>
<keyword evidence="2 5" id="KW-0689">Ribosomal protein</keyword>
<dbReference type="STRING" id="1447883.A0A2B7XQV7"/>
<dbReference type="PANTHER" id="PTHR23321">
    <property type="entry name" value="RIBOSOMAL PROTEIN S15, BACTERIAL AND ORGANELLAR"/>
    <property type="match status" value="1"/>
</dbReference>
<dbReference type="GO" id="GO:0005737">
    <property type="term" value="C:cytoplasm"/>
    <property type="evidence" value="ECO:0007669"/>
    <property type="project" value="UniProtKB-ARBA"/>
</dbReference>
<keyword evidence="3" id="KW-0687">Ribonucleoprotein</keyword>
<comment type="caution">
    <text evidence="5">The sequence shown here is derived from an EMBL/GenBank/DDBJ whole genome shotgun (WGS) entry which is preliminary data.</text>
</comment>
<comment type="similarity">
    <text evidence="1">Belongs to the universal ribosomal protein uS15 family.</text>
</comment>
<dbReference type="InterPro" id="IPR000589">
    <property type="entry name" value="Ribosomal_uS15"/>
</dbReference>
<dbReference type="SUPFAM" id="SSF47060">
    <property type="entry name" value="S15/NS1 RNA-binding domain"/>
    <property type="match status" value="1"/>
</dbReference>
<protein>
    <submittedName>
        <fullName evidence="5">Ribosomal protein S15</fullName>
    </submittedName>
</protein>
<dbReference type="PROSITE" id="PS51257">
    <property type="entry name" value="PROKAR_LIPOPROTEIN"/>
    <property type="match status" value="1"/>
</dbReference>
<dbReference type="InterPro" id="IPR009068">
    <property type="entry name" value="uS15_NS1_RNA-bd_sf"/>
</dbReference>
<dbReference type="GO" id="GO:1990904">
    <property type="term" value="C:ribonucleoprotein complex"/>
    <property type="evidence" value="ECO:0007669"/>
    <property type="project" value="UniProtKB-KW"/>
</dbReference>
<dbReference type="InterPro" id="IPR005290">
    <property type="entry name" value="Ribosomal_uS15_bac-type"/>
</dbReference>
<keyword evidence="6" id="KW-1185">Reference proteome</keyword>
<gene>
    <name evidence="5" type="ORF">AJ80_07329</name>
</gene>
<dbReference type="GO" id="GO:0003735">
    <property type="term" value="F:structural constituent of ribosome"/>
    <property type="evidence" value="ECO:0007669"/>
    <property type="project" value="InterPro"/>
</dbReference>
<dbReference type="GO" id="GO:0006412">
    <property type="term" value="P:translation"/>
    <property type="evidence" value="ECO:0007669"/>
    <property type="project" value="InterPro"/>
</dbReference>
<dbReference type="GO" id="GO:0005840">
    <property type="term" value="C:ribosome"/>
    <property type="evidence" value="ECO:0007669"/>
    <property type="project" value="UniProtKB-KW"/>
</dbReference>
<organism evidence="5 6">
    <name type="scientific">Polytolypa hystricis (strain UAMH7299)</name>
    <dbReference type="NCBI Taxonomy" id="1447883"/>
    <lineage>
        <taxon>Eukaryota</taxon>
        <taxon>Fungi</taxon>
        <taxon>Dikarya</taxon>
        <taxon>Ascomycota</taxon>
        <taxon>Pezizomycotina</taxon>
        <taxon>Eurotiomycetes</taxon>
        <taxon>Eurotiomycetidae</taxon>
        <taxon>Onygenales</taxon>
        <taxon>Onygenales incertae sedis</taxon>
        <taxon>Polytolypa</taxon>
    </lineage>
</organism>
<evidence type="ECO:0000313" key="6">
    <source>
        <dbReference type="Proteomes" id="UP000224634"/>
    </source>
</evidence>
<feature type="region of interest" description="Disordered" evidence="4">
    <location>
        <begin position="199"/>
        <end position="235"/>
    </location>
</feature>
<dbReference type="Proteomes" id="UP000224634">
    <property type="component" value="Unassembled WGS sequence"/>
</dbReference>